<feature type="signal peptide" evidence="6">
    <location>
        <begin position="1"/>
        <end position="23"/>
    </location>
</feature>
<dbReference type="GO" id="GO:0051539">
    <property type="term" value="F:4 iron, 4 sulfur cluster binding"/>
    <property type="evidence" value="ECO:0007669"/>
    <property type="project" value="UniProtKB-KW"/>
</dbReference>
<dbReference type="InParanoid" id="A0A2R5GS18"/>
<dbReference type="EMBL" id="BEYU01000143">
    <property type="protein sequence ID" value="GBG33099.1"/>
    <property type="molecule type" value="Genomic_DNA"/>
</dbReference>
<sequence>MGARRFAAAAVAAVLLYLFQWLANKDQTTSLDVVIYGATPSGIAAALAVMDTWADARVAILEPANSIGGMATQGIGLRDFKYVELMRSTMREWSILNAQFYNVTYPVWQPDNFVGEASFKTLLGSRGIHVYLNTRLEQKFSAIRKTPHNRRLIAAIKTYCQGSSQSRWWTAKYFVDASYEGDLLRFSGASYTLEREANSTYNESRAGVTMSSLGDFDVDVDPIGVNGELLPFVNGFGPSGDPGSSDKGLMGYSMRVCVTTNLQKRVPFSRPPEYSARTYELLARYYRAGGNATPYLAYPYVSYPERDKFDVCDNGQHKEYVAGMFWFLQTDPSVPKKIQHRN</sequence>
<dbReference type="SUPFAM" id="SSF51905">
    <property type="entry name" value="FAD/NAD(P)-binding domain"/>
    <property type="match status" value="1"/>
</dbReference>
<name>A0A2R5GS18_9STRA</name>
<evidence type="ECO:0000256" key="1">
    <source>
        <dbReference type="ARBA" id="ARBA00022485"/>
    </source>
</evidence>
<keyword evidence="5" id="KW-0411">Iron-sulfur</keyword>
<evidence type="ECO:0000313" key="8">
    <source>
        <dbReference type="Proteomes" id="UP000241890"/>
    </source>
</evidence>
<proteinExistence type="predicted"/>
<dbReference type="InterPro" id="IPR039650">
    <property type="entry name" value="HdrA-like"/>
</dbReference>
<evidence type="ECO:0000256" key="2">
    <source>
        <dbReference type="ARBA" id="ARBA00022723"/>
    </source>
</evidence>
<dbReference type="Proteomes" id="UP000241890">
    <property type="component" value="Unassembled WGS sequence"/>
</dbReference>
<evidence type="ECO:0000256" key="6">
    <source>
        <dbReference type="SAM" id="SignalP"/>
    </source>
</evidence>
<comment type="caution">
    <text evidence="7">The sequence shown here is derived from an EMBL/GenBank/DDBJ whole genome shotgun (WGS) entry which is preliminary data.</text>
</comment>
<dbReference type="GO" id="GO:0046872">
    <property type="term" value="F:metal ion binding"/>
    <property type="evidence" value="ECO:0007669"/>
    <property type="project" value="UniProtKB-KW"/>
</dbReference>
<keyword evidence="8" id="KW-1185">Reference proteome</keyword>
<evidence type="ECO:0000313" key="7">
    <source>
        <dbReference type="EMBL" id="GBG33099.1"/>
    </source>
</evidence>
<feature type="chain" id="PRO_5015302241" evidence="6">
    <location>
        <begin position="24"/>
        <end position="342"/>
    </location>
</feature>
<accession>A0A2R5GS18</accession>
<dbReference type="GO" id="GO:0016491">
    <property type="term" value="F:oxidoreductase activity"/>
    <property type="evidence" value="ECO:0007669"/>
    <property type="project" value="UniProtKB-KW"/>
</dbReference>
<evidence type="ECO:0000256" key="4">
    <source>
        <dbReference type="ARBA" id="ARBA00023004"/>
    </source>
</evidence>
<dbReference type="Gene3D" id="3.50.50.60">
    <property type="entry name" value="FAD/NAD(P)-binding domain"/>
    <property type="match status" value="1"/>
</dbReference>
<dbReference type="PANTHER" id="PTHR43498:SF1">
    <property type="entry name" value="COB--COM HETERODISULFIDE REDUCTASE IRON-SULFUR SUBUNIT A"/>
    <property type="match status" value="1"/>
</dbReference>
<dbReference type="PANTHER" id="PTHR43498">
    <property type="entry name" value="FERREDOXIN:COB-COM HETERODISULFIDE REDUCTASE SUBUNIT A"/>
    <property type="match status" value="1"/>
</dbReference>
<protein>
    <submittedName>
        <fullName evidence="7">NADFAD-dependent dehydrogenase, putative</fullName>
    </submittedName>
</protein>
<keyword evidence="3" id="KW-0560">Oxidoreductase</keyword>
<organism evidence="7 8">
    <name type="scientific">Hondaea fermentalgiana</name>
    <dbReference type="NCBI Taxonomy" id="2315210"/>
    <lineage>
        <taxon>Eukaryota</taxon>
        <taxon>Sar</taxon>
        <taxon>Stramenopiles</taxon>
        <taxon>Bigyra</taxon>
        <taxon>Labyrinthulomycetes</taxon>
        <taxon>Thraustochytrida</taxon>
        <taxon>Thraustochytriidae</taxon>
        <taxon>Hondaea</taxon>
    </lineage>
</organism>
<keyword evidence="4" id="KW-0408">Iron</keyword>
<keyword evidence="2" id="KW-0479">Metal-binding</keyword>
<keyword evidence="1" id="KW-0004">4Fe-4S</keyword>
<keyword evidence="6" id="KW-0732">Signal</keyword>
<dbReference type="AlphaFoldDB" id="A0A2R5GS18"/>
<dbReference type="InterPro" id="IPR036188">
    <property type="entry name" value="FAD/NAD-bd_sf"/>
</dbReference>
<reference evidence="7 8" key="1">
    <citation type="submission" date="2017-12" db="EMBL/GenBank/DDBJ databases">
        <title>Sequencing, de novo assembly and annotation of complete genome of a new Thraustochytrid species, strain FCC1311.</title>
        <authorList>
            <person name="Sedici K."/>
            <person name="Godart F."/>
            <person name="Aiese Cigliano R."/>
            <person name="Sanseverino W."/>
            <person name="Barakat M."/>
            <person name="Ortet P."/>
            <person name="Marechal E."/>
            <person name="Cagnac O."/>
            <person name="Amato A."/>
        </authorList>
    </citation>
    <scope>NUCLEOTIDE SEQUENCE [LARGE SCALE GENOMIC DNA]</scope>
</reference>
<gene>
    <name evidence="7" type="ORF">FCC1311_093232</name>
</gene>
<evidence type="ECO:0000256" key="5">
    <source>
        <dbReference type="ARBA" id="ARBA00023014"/>
    </source>
</evidence>
<dbReference type="Pfam" id="PF12831">
    <property type="entry name" value="FAD_oxidored"/>
    <property type="match status" value="1"/>
</dbReference>
<evidence type="ECO:0000256" key="3">
    <source>
        <dbReference type="ARBA" id="ARBA00023002"/>
    </source>
</evidence>
<dbReference type="OrthoDB" id="9999324at2759"/>